<sequence length="205" mass="23222">MRVGIFGGTFDPVHLGHLLVAEQAREQAELDEVWFLPAAVPPQKQHQAITPFDRRVEMLQLAVAGQPRFRIDRIESERSGPSYTVDTLRSLRQRHPQETFCLIVGADCIPDFPTWYQPAEILQLVELIVVERPGVEIGTREQLLTRVGLPAETPFTWRIVRVPVSGIASREIRRLVQAGRSIRYQVPAAVAVYIHEKGLYAKQPD</sequence>
<dbReference type="GO" id="GO:0009435">
    <property type="term" value="P:NAD+ biosynthetic process"/>
    <property type="evidence" value="ECO:0007669"/>
    <property type="project" value="UniProtKB-UniRule"/>
</dbReference>
<evidence type="ECO:0000256" key="9">
    <source>
        <dbReference type="ARBA" id="ARBA00023027"/>
    </source>
</evidence>
<evidence type="ECO:0000256" key="1">
    <source>
        <dbReference type="ARBA" id="ARBA00002324"/>
    </source>
</evidence>
<evidence type="ECO:0000256" key="3">
    <source>
        <dbReference type="ARBA" id="ARBA00009014"/>
    </source>
</evidence>
<keyword evidence="14" id="KW-1185">Reference proteome</keyword>
<gene>
    <name evidence="11" type="primary">nadD</name>
    <name evidence="13" type="ORF">GMBLW1_10550</name>
</gene>
<evidence type="ECO:0000256" key="8">
    <source>
        <dbReference type="ARBA" id="ARBA00022840"/>
    </source>
</evidence>
<dbReference type="Pfam" id="PF01467">
    <property type="entry name" value="CTP_transf_like"/>
    <property type="match status" value="1"/>
</dbReference>
<comment type="pathway">
    <text evidence="2 11">Cofactor biosynthesis; NAD(+) biosynthesis; deamido-NAD(+) from nicotinate D-ribonucleotide: step 1/1.</text>
</comment>
<dbReference type="InterPro" id="IPR004821">
    <property type="entry name" value="Cyt_trans-like"/>
</dbReference>
<keyword evidence="8 11" id="KW-0067">ATP-binding</keyword>
<evidence type="ECO:0000259" key="12">
    <source>
        <dbReference type="Pfam" id="PF01467"/>
    </source>
</evidence>
<protein>
    <recommendedName>
        <fullName evidence="11">Probable nicotinate-nucleotide adenylyltransferase</fullName>
        <ecNumber evidence="11">2.7.7.18</ecNumber>
    </recommendedName>
    <alternativeName>
        <fullName evidence="11">Deamido-NAD(+) diphosphorylase</fullName>
    </alternativeName>
    <alternativeName>
        <fullName evidence="11">Deamido-NAD(+) pyrophosphorylase</fullName>
    </alternativeName>
    <alternativeName>
        <fullName evidence="11">Nicotinate mononucleotide adenylyltransferase</fullName>
        <shortName evidence="11">NaMN adenylyltransferase</shortName>
    </alternativeName>
</protein>
<keyword evidence="5 11" id="KW-0808">Transferase</keyword>
<dbReference type="GO" id="GO:0004515">
    <property type="term" value="F:nicotinate-nucleotide adenylyltransferase activity"/>
    <property type="evidence" value="ECO:0007669"/>
    <property type="project" value="UniProtKB-UniRule"/>
</dbReference>
<dbReference type="PANTHER" id="PTHR39321">
    <property type="entry name" value="NICOTINATE-NUCLEOTIDE ADENYLYLTRANSFERASE-RELATED"/>
    <property type="match status" value="1"/>
</dbReference>
<dbReference type="EMBL" id="LR593887">
    <property type="protein sequence ID" value="VTS02803.1"/>
    <property type="molecule type" value="Genomic_DNA"/>
</dbReference>
<feature type="domain" description="Cytidyltransferase-like" evidence="12">
    <location>
        <begin position="5"/>
        <end position="174"/>
    </location>
</feature>
<dbReference type="HAMAP" id="MF_00244">
    <property type="entry name" value="NaMN_adenylyltr"/>
    <property type="match status" value="1"/>
</dbReference>
<comment type="function">
    <text evidence="1 11">Catalyzes the reversible adenylation of nicotinate mononucleotide (NaMN) to nicotinic acid adenine dinucleotide (NaAD).</text>
</comment>
<dbReference type="Gene3D" id="3.40.50.620">
    <property type="entry name" value="HUPs"/>
    <property type="match status" value="1"/>
</dbReference>
<dbReference type="InterPro" id="IPR014729">
    <property type="entry name" value="Rossmann-like_a/b/a_fold"/>
</dbReference>
<dbReference type="KEGG" id="tim:GMBLW1_10550"/>
<evidence type="ECO:0000256" key="7">
    <source>
        <dbReference type="ARBA" id="ARBA00022741"/>
    </source>
</evidence>
<keyword evidence="9 11" id="KW-0520">NAD</keyword>
<dbReference type="NCBIfam" id="TIGR00482">
    <property type="entry name" value="nicotinate (nicotinamide) nucleotide adenylyltransferase"/>
    <property type="match status" value="1"/>
</dbReference>
<evidence type="ECO:0000256" key="6">
    <source>
        <dbReference type="ARBA" id="ARBA00022695"/>
    </source>
</evidence>
<reference evidence="13" key="1">
    <citation type="submission" date="2019-04" db="EMBL/GenBank/DDBJ databases">
        <authorList>
            <consortium name="Science for Life Laboratories"/>
        </authorList>
    </citation>
    <scope>NUCLEOTIDE SEQUENCE</scope>
    <source>
        <strain evidence="13">MBLW1</strain>
    </source>
</reference>
<evidence type="ECO:0000256" key="11">
    <source>
        <dbReference type="HAMAP-Rule" id="MF_00244"/>
    </source>
</evidence>
<dbReference type="CDD" id="cd02165">
    <property type="entry name" value="NMNAT"/>
    <property type="match status" value="1"/>
</dbReference>
<dbReference type="Proteomes" id="UP000464378">
    <property type="component" value="Chromosome"/>
</dbReference>
<dbReference type="NCBIfam" id="NF000840">
    <property type="entry name" value="PRK00071.1-3"/>
    <property type="match status" value="1"/>
</dbReference>
<accession>A0A6C2YPE3</accession>
<evidence type="ECO:0000313" key="13">
    <source>
        <dbReference type="EMBL" id="VIP02905.1"/>
    </source>
</evidence>
<dbReference type="InParanoid" id="A0A6C2YPE3"/>
<name>A0A6C2YPE3_9BACT</name>
<evidence type="ECO:0000313" key="14">
    <source>
        <dbReference type="Proteomes" id="UP000464378"/>
    </source>
</evidence>
<comment type="similarity">
    <text evidence="3 11">Belongs to the NadD family.</text>
</comment>
<dbReference type="RefSeq" id="WP_162658029.1">
    <property type="nucleotide sequence ID" value="NZ_LR593887.1"/>
</dbReference>
<comment type="catalytic activity">
    <reaction evidence="10 11">
        <text>nicotinate beta-D-ribonucleotide + ATP + H(+) = deamido-NAD(+) + diphosphate</text>
        <dbReference type="Rhea" id="RHEA:22860"/>
        <dbReference type="ChEBI" id="CHEBI:15378"/>
        <dbReference type="ChEBI" id="CHEBI:30616"/>
        <dbReference type="ChEBI" id="CHEBI:33019"/>
        <dbReference type="ChEBI" id="CHEBI:57502"/>
        <dbReference type="ChEBI" id="CHEBI:58437"/>
        <dbReference type="EC" id="2.7.7.18"/>
    </reaction>
</comment>
<dbReference type="GO" id="GO:0005524">
    <property type="term" value="F:ATP binding"/>
    <property type="evidence" value="ECO:0007669"/>
    <property type="project" value="UniProtKB-KW"/>
</dbReference>
<evidence type="ECO:0000256" key="4">
    <source>
        <dbReference type="ARBA" id="ARBA00022642"/>
    </source>
</evidence>
<keyword evidence="6 11" id="KW-0548">Nucleotidyltransferase</keyword>
<organism evidence="13">
    <name type="scientific">Tuwongella immobilis</name>
    <dbReference type="NCBI Taxonomy" id="692036"/>
    <lineage>
        <taxon>Bacteria</taxon>
        <taxon>Pseudomonadati</taxon>
        <taxon>Planctomycetota</taxon>
        <taxon>Planctomycetia</taxon>
        <taxon>Gemmatales</taxon>
        <taxon>Gemmataceae</taxon>
        <taxon>Tuwongella</taxon>
    </lineage>
</organism>
<dbReference type="SUPFAM" id="SSF52374">
    <property type="entry name" value="Nucleotidylyl transferase"/>
    <property type="match status" value="1"/>
</dbReference>
<dbReference type="UniPathway" id="UPA00253">
    <property type="reaction ID" value="UER00332"/>
</dbReference>
<dbReference type="InterPro" id="IPR005248">
    <property type="entry name" value="NadD/NMNAT"/>
</dbReference>
<dbReference type="FunCoup" id="A0A6C2YPE3">
    <property type="interactions" value="274"/>
</dbReference>
<dbReference type="PANTHER" id="PTHR39321:SF3">
    <property type="entry name" value="PHOSPHOPANTETHEINE ADENYLYLTRANSFERASE"/>
    <property type="match status" value="1"/>
</dbReference>
<evidence type="ECO:0000256" key="10">
    <source>
        <dbReference type="ARBA" id="ARBA00048721"/>
    </source>
</evidence>
<dbReference type="AlphaFoldDB" id="A0A6C2YPE3"/>
<evidence type="ECO:0000256" key="2">
    <source>
        <dbReference type="ARBA" id="ARBA00005019"/>
    </source>
</evidence>
<dbReference type="NCBIfam" id="TIGR00125">
    <property type="entry name" value="cyt_tran_rel"/>
    <property type="match status" value="1"/>
</dbReference>
<dbReference type="EMBL" id="LR586016">
    <property type="protein sequence ID" value="VIP02905.1"/>
    <property type="molecule type" value="Genomic_DNA"/>
</dbReference>
<proteinExistence type="inferred from homology"/>
<dbReference type="EC" id="2.7.7.18" evidence="11"/>
<keyword evidence="4 11" id="KW-0662">Pyridine nucleotide biosynthesis</keyword>
<keyword evidence="7 11" id="KW-0547">Nucleotide-binding</keyword>
<evidence type="ECO:0000256" key="5">
    <source>
        <dbReference type="ARBA" id="ARBA00022679"/>
    </source>
</evidence>